<reference evidence="2 3" key="1">
    <citation type="journal article" date="1997" name="Virology">
        <title>The sequence of the Orgyia pseudotsugata multinucleocapsid nuclear polyhedrosis virus genome.</title>
        <authorList>
            <person name="Ahrens C.H."/>
            <person name="Russell R.L."/>
            <person name="Funk C.J."/>
            <person name="Evans J.T."/>
            <person name="Harwood S.H."/>
            <person name="Rohrmann G.F."/>
        </authorList>
    </citation>
    <scope>NUCLEOTIDE SEQUENCE [LARGE SCALE GENOMIC DNA]</scope>
</reference>
<keyword evidence="1" id="KW-0812">Transmembrane</keyword>
<feature type="transmembrane region" description="Helical" evidence="1">
    <location>
        <begin position="58"/>
        <end position="82"/>
    </location>
</feature>
<dbReference type="Proteomes" id="UP000009248">
    <property type="component" value="Segment"/>
</dbReference>
<evidence type="ECO:0000256" key="1">
    <source>
        <dbReference type="SAM" id="Phobius"/>
    </source>
</evidence>
<proteinExistence type="predicted"/>
<protein>
    <submittedName>
        <fullName evidence="2">Uncharacterized protein</fullName>
    </submittedName>
</protein>
<keyword evidence="3" id="KW-1185">Reference proteome</keyword>
<keyword evidence="1" id="KW-1133">Transmembrane helix</keyword>
<accession>O10291</accession>
<dbReference type="KEGG" id="vg:912020"/>
<dbReference type="EMBL" id="U75930">
    <property type="protein sequence ID" value="AAC59035.1"/>
    <property type="molecule type" value="Genomic_DNA"/>
</dbReference>
<evidence type="ECO:0000313" key="3">
    <source>
        <dbReference type="Proteomes" id="UP000009248"/>
    </source>
</evidence>
<keyword evidence="1" id="KW-0472">Membrane</keyword>
<sequence>MITLIARDAREPELQILIIGMLASLPTLTLLLCSPQMIVRDCAGAGGAWVNGTLQSTAAAHAAMHNACVAFATGAFSLGLLLDTLTRGPPRQPKATALFAFLFCNKLALVAAVIRTCAGSTVNAGQLLAGRLHVAEMDDSLLLCALYAVTVLSIIHVAQWLFFDWKTLFESRDLAPFAATAVVATTLYVVALTLARSTVPANGLQMFRNASVAACRLNDGGWFTMALP</sequence>
<evidence type="ECO:0000313" key="2">
    <source>
        <dbReference type="EMBL" id="AAC59035.1"/>
    </source>
</evidence>
<dbReference type="PIR" id="T10305">
    <property type="entry name" value="T10305"/>
</dbReference>
<dbReference type="RefSeq" id="NP_046192.1">
    <property type="nucleotide sequence ID" value="NC_001875.2"/>
</dbReference>
<dbReference type="GeneID" id="912020"/>
<dbReference type="OrthoDB" id="15201at10239"/>
<feature type="transmembrane region" description="Helical" evidence="1">
    <location>
        <begin position="174"/>
        <end position="195"/>
    </location>
</feature>
<feature type="transmembrane region" description="Helical" evidence="1">
    <location>
        <begin position="16"/>
        <end position="38"/>
    </location>
</feature>
<organism evidence="2 3">
    <name type="scientific">Orgyia pseudotsugata multicapsid polyhedrosis virus</name>
    <name type="common">OpMNPV</name>
    <dbReference type="NCBI Taxonomy" id="262177"/>
    <lineage>
        <taxon>Viruses</taxon>
        <taxon>Viruses incertae sedis</taxon>
        <taxon>Naldaviricetes</taxon>
        <taxon>Lefavirales</taxon>
        <taxon>Baculoviridae</taxon>
        <taxon>Alphabaculovirus</taxon>
        <taxon>Alphabaculovirus orpseudotsugatae</taxon>
    </lineage>
</organism>
<feature type="transmembrane region" description="Helical" evidence="1">
    <location>
        <begin position="141"/>
        <end position="162"/>
    </location>
</feature>
<organismHost>
    <name type="scientific">Orgyia pseudotsugata</name>
    <name type="common">Douglas-fir tussock moth</name>
    <dbReference type="NCBI Taxonomy" id="33414"/>
</organismHost>
<name>O10291_NPVOP</name>